<gene>
    <name evidence="2" type="ORF">N5K24_16475</name>
</gene>
<dbReference type="GO" id="GO:0051920">
    <property type="term" value="F:peroxiredoxin activity"/>
    <property type="evidence" value="ECO:0007669"/>
    <property type="project" value="InterPro"/>
</dbReference>
<dbReference type="AlphaFoldDB" id="A0AA42WB34"/>
<evidence type="ECO:0000313" key="2">
    <source>
        <dbReference type="EMBL" id="MDH2052004.1"/>
    </source>
</evidence>
<reference evidence="2" key="1">
    <citation type="submission" date="2022-09" db="EMBL/GenBank/DDBJ databases">
        <title>Intensive care unit water sources are persistently colonized with multi-drug resistant bacteria and are the site of extensive horizontal gene transfer of antibiotic resistance genes.</title>
        <authorList>
            <person name="Diorio-Toth L."/>
        </authorList>
    </citation>
    <scope>NUCLEOTIDE SEQUENCE</scope>
    <source>
        <strain evidence="2">GD03676</strain>
    </source>
</reference>
<dbReference type="Pfam" id="PF02627">
    <property type="entry name" value="CMD"/>
    <property type="match status" value="1"/>
</dbReference>
<dbReference type="SUPFAM" id="SSF69118">
    <property type="entry name" value="AhpD-like"/>
    <property type="match status" value="1"/>
</dbReference>
<proteinExistence type="predicted"/>
<dbReference type="InterPro" id="IPR003779">
    <property type="entry name" value="CMD-like"/>
</dbReference>
<dbReference type="Proteomes" id="UP001161276">
    <property type="component" value="Unassembled WGS sequence"/>
</dbReference>
<comment type="caution">
    <text evidence="2">The sequence shown here is derived from an EMBL/GenBank/DDBJ whole genome shotgun (WGS) entry which is preliminary data.</text>
</comment>
<feature type="domain" description="Carboxymuconolactone decarboxylase-like" evidence="1">
    <location>
        <begin position="21"/>
        <end position="81"/>
    </location>
</feature>
<dbReference type="InterPro" id="IPR029032">
    <property type="entry name" value="AhpD-like"/>
</dbReference>
<dbReference type="EMBL" id="JAOCKG010000006">
    <property type="protein sequence ID" value="MDH2052004.1"/>
    <property type="molecule type" value="Genomic_DNA"/>
</dbReference>
<accession>A0AA42WB34</accession>
<evidence type="ECO:0000313" key="3">
    <source>
        <dbReference type="Proteomes" id="UP001161276"/>
    </source>
</evidence>
<organism evidence="2 3">
    <name type="scientific">Achromobacter marplatensis</name>
    <dbReference type="NCBI Taxonomy" id="470868"/>
    <lineage>
        <taxon>Bacteria</taxon>
        <taxon>Pseudomonadati</taxon>
        <taxon>Pseudomonadota</taxon>
        <taxon>Betaproteobacteria</taxon>
        <taxon>Burkholderiales</taxon>
        <taxon>Alcaligenaceae</taxon>
        <taxon>Achromobacter</taxon>
    </lineage>
</organism>
<evidence type="ECO:0000259" key="1">
    <source>
        <dbReference type="Pfam" id="PF02627"/>
    </source>
</evidence>
<name>A0AA42WB34_9BURK</name>
<protein>
    <submittedName>
        <fullName evidence="2">Carboxymuconolactone decarboxylase family protein</fullName>
    </submittedName>
</protein>
<dbReference type="RefSeq" id="WP_006223178.1">
    <property type="nucleotide sequence ID" value="NZ_ALJE01000006.1"/>
</dbReference>
<sequence>MTTLVTPLPSDILRSIDANAADGFQALRVAVRDAGPIDEATRELVLIAAFATAGNEIAVRAHTERALGLGVTEAALRHAVLLTLGATTTLIQTVNGLKWIQEAAQAVQGQQHG</sequence>
<dbReference type="Gene3D" id="1.20.1290.10">
    <property type="entry name" value="AhpD-like"/>
    <property type="match status" value="1"/>
</dbReference>